<dbReference type="PANTHER" id="PTHR45835:SF99">
    <property type="entry name" value="CHROMO DOMAIN-CONTAINING PROTEIN-RELATED"/>
    <property type="match status" value="1"/>
</dbReference>
<organism evidence="2">
    <name type="scientific">Tanacetum cinerariifolium</name>
    <name type="common">Dalmatian daisy</name>
    <name type="synonym">Chrysanthemum cinerariifolium</name>
    <dbReference type="NCBI Taxonomy" id="118510"/>
    <lineage>
        <taxon>Eukaryota</taxon>
        <taxon>Viridiplantae</taxon>
        <taxon>Streptophyta</taxon>
        <taxon>Embryophyta</taxon>
        <taxon>Tracheophyta</taxon>
        <taxon>Spermatophyta</taxon>
        <taxon>Magnoliopsida</taxon>
        <taxon>eudicotyledons</taxon>
        <taxon>Gunneridae</taxon>
        <taxon>Pentapetalae</taxon>
        <taxon>asterids</taxon>
        <taxon>campanulids</taxon>
        <taxon>Asterales</taxon>
        <taxon>Asteraceae</taxon>
        <taxon>Asteroideae</taxon>
        <taxon>Anthemideae</taxon>
        <taxon>Anthemidinae</taxon>
        <taxon>Tanacetum</taxon>
    </lineage>
</organism>
<dbReference type="SUPFAM" id="SSF53098">
    <property type="entry name" value="Ribonuclease H-like"/>
    <property type="match status" value="1"/>
</dbReference>
<name>A0A6L2P5W8_TANCI</name>
<feature type="non-terminal residue" evidence="2">
    <location>
        <position position="278"/>
    </location>
</feature>
<accession>A0A6L2P5W8</accession>
<protein>
    <submittedName>
        <fullName evidence="2">Putative reverse transcriptase domain-containing protein</fullName>
    </submittedName>
</protein>
<dbReference type="Gene3D" id="1.10.340.70">
    <property type="match status" value="1"/>
</dbReference>
<dbReference type="AlphaFoldDB" id="A0A6L2P5W8"/>
<sequence>MYQDLKQLYWWLNMKANIATYVSKCLTCSKVKAEHQRPSGSWSNQRLEKITMDFITKLPKTTNGYDTIWVIVDRLIKSAHFLPMRENDPMEKLMKLYMKEVVTQHGVFVSIISDRDGRFTSLFWQALHKALGTRLDINFEKSWNRHLPLVEFSYNNSYHTSIKATPFEALYGRKCRSPVCWAEVGDAQLTGPEIIHETTEKIVQIKSRIQAALEIMDREIKRLKRSRIPIIKVRWNSKRGPEFKWEREDQFKQNYVVPTGRVVVPTGRAVPAGRDVPA</sequence>
<evidence type="ECO:0000259" key="1">
    <source>
        <dbReference type="Pfam" id="PF17921"/>
    </source>
</evidence>
<proteinExistence type="predicted"/>
<dbReference type="InterPro" id="IPR041588">
    <property type="entry name" value="Integrase_H2C2"/>
</dbReference>
<dbReference type="GO" id="GO:0003676">
    <property type="term" value="F:nucleic acid binding"/>
    <property type="evidence" value="ECO:0007669"/>
    <property type="project" value="InterPro"/>
</dbReference>
<dbReference type="InterPro" id="IPR012337">
    <property type="entry name" value="RNaseH-like_sf"/>
</dbReference>
<dbReference type="Gene3D" id="3.30.420.10">
    <property type="entry name" value="Ribonuclease H-like superfamily/Ribonuclease H"/>
    <property type="match status" value="2"/>
</dbReference>
<keyword evidence="2" id="KW-0808">Transferase</keyword>
<comment type="caution">
    <text evidence="2">The sequence shown here is derived from an EMBL/GenBank/DDBJ whole genome shotgun (WGS) entry which is preliminary data.</text>
</comment>
<feature type="domain" description="Integrase zinc-binding" evidence="1">
    <location>
        <begin position="1"/>
        <end position="33"/>
    </location>
</feature>
<keyword evidence="2" id="KW-0695">RNA-directed DNA polymerase</keyword>
<gene>
    <name evidence="2" type="ORF">Tci_065826</name>
</gene>
<dbReference type="PANTHER" id="PTHR45835">
    <property type="entry name" value="YALI0A06105P"/>
    <property type="match status" value="1"/>
</dbReference>
<reference evidence="2" key="1">
    <citation type="journal article" date="2019" name="Sci. Rep.">
        <title>Draft genome of Tanacetum cinerariifolium, the natural source of mosquito coil.</title>
        <authorList>
            <person name="Yamashiro T."/>
            <person name="Shiraishi A."/>
            <person name="Satake H."/>
            <person name="Nakayama K."/>
        </authorList>
    </citation>
    <scope>NUCLEOTIDE SEQUENCE</scope>
</reference>
<dbReference type="EMBL" id="BKCJ010010941">
    <property type="protein sequence ID" value="GEU93848.1"/>
    <property type="molecule type" value="Genomic_DNA"/>
</dbReference>
<dbReference type="Pfam" id="PF17921">
    <property type="entry name" value="Integrase_H2C2"/>
    <property type="match status" value="1"/>
</dbReference>
<keyword evidence="2" id="KW-0548">Nucleotidyltransferase</keyword>
<dbReference type="GO" id="GO:0003964">
    <property type="term" value="F:RNA-directed DNA polymerase activity"/>
    <property type="evidence" value="ECO:0007669"/>
    <property type="project" value="UniProtKB-KW"/>
</dbReference>
<evidence type="ECO:0000313" key="2">
    <source>
        <dbReference type="EMBL" id="GEU93848.1"/>
    </source>
</evidence>
<dbReference type="InterPro" id="IPR036397">
    <property type="entry name" value="RNaseH_sf"/>
</dbReference>